<keyword evidence="2" id="KW-0808">Transferase</keyword>
<keyword evidence="2" id="KW-0540">Nuclease</keyword>
<evidence type="ECO:0000313" key="2">
    <source>
        <dbReference type="EMBL" id="OWZ12557.1"/>
    </source>
</evidence>
<name>A0A225W6A8_9STRA</name>
<dbReference type="GO" id="GO:0004519">
    <property type="term" value="F:endonuclease activity"/>
    <property type="evidence" value="ECO:0007669"/>
    <property type="project" value="UniProtKB-KW"/>
</dbReference>
<proteinExistence type="predicted"/>
<evidence type="ECO:0000313" key="3">
    <source>
        <dbReference type="Proteomes" id="UP000198211"/>
    </source>
</evidence>
<comment type="caution">
    <text evidence="2">The sequence shown here is derived from an EMBL/GenBank/DDBJ whole genome shotgun (WGS) entry which is preliminary data.</text>
</comment>
<keyword evidence="2" id="KW-0695">RNA-directed DNA polymerase</keyword>
<sequence length="117" mass="13274">MNTSETELTVVRRCTGPSGSSRHARAEGETRRSTKKLGNLLGDPEDFTRQKTLAAATLRRLWSSWLRPQYISDTTRIRNVATRKRNTLHYIYVSCVFAVHSVKIPVQTSPSHCQRSS</sequence>
<evidence type="ECO:0000256" key="1">
    <source>
        <dbReference type="SAM" id="MobiDB-lite"/>
    </source>
</evidence>
<organism evidence="2 3">
    <name type="scientific">Phytophthora megakarya</name>
    <dbReference type="NCBI Taxonomy" id="4795"/>
    <lineage>
        <taxon>Eukaryota</taxon>
        <taxon>Sar</taxon>
        <taxon>Stramenopiles</taxon>
        <taxon>Oomycota</taxon>
        <taxon>Peronosporomycetes</taxon>
        <taxon>Peronosporales</taxon>
        <taxon>Peronosporaceae</taxon>
        <taxon>Phytophthora</taxon>
    </lineage>
</organism>
<keyword evidence="2" id="KW-0378">Hydrolase</keyword>
<dbReference type="GO" id="GO:0003964">
    <property type="term" value="F:RNA-directed DNA polymerase activity"/>
    <property type="evidence" value="ECO:0007669"/>
    <property type="project" value="UniProtKB-KW"/>
</dbReference>
<keyword evidence="3" id="KW-1185">Reference proteome</keyword>
<dbReference type="EMBL" id="NBNE01001810">
    <property type="protein sequence ID" value="OWZ12557.1"/>
    <property type="molecule type" value="Genomic_DNA"/>
</dbReference>
<feature type="region of interest" description="Disordered" evidence="1">
    <location>
        <begin position="1"/>
        <end position="42"/>
    </location>
</feature>
<protein>
    <submittedName>
        <fullName evidence="2">Endonuclease Reverse transcriptase</fullName>
    </submittedName>
</protein>
<dbReference type="Proteomes" id="UP000198211">
    <property type="component" value="Unassembled WGS sequence"/>
</dbReference>
<keyword evidence="2" id="KW-0255">Endonuclease</keyword>
<accession>A0A225W6A8</accession>
<gene>
    <name evidence="2" type="ORF">PHMEG_00014257</name>
</gene>
<keyword evidence="2" id="KW-0548">Nucleotidyltransferase</keyword>
<reference evidence="3" key="1">
    <citation type="submission" date="2017-03" db="EMBL/GenBank/DDBJ databases">
        <title>Phytopthora megakarya and P. palmivora, two closely related causual agents of cacao black pod achieved similar genome size and gene model numbers by different mechanisms.</title>
        <authorList>
            <person name="Ali S."/>
            <person name="Shao J."/>
            <person name="Larry D.J."/>
            <person name="Kronmiller B."/>
            <person name="Shen D."/>
            <person name="Strem M.D."/>
            <person name="Melnick R.L."/>
            <person name="Guiltinan M.J."/>
            <person name="Tyler B.M."/>
            <person name="Meinhardt L.W."/>
            <person name="Bailey B.A."/>
        </authorList>
    </citation>
    <scope>NUCLEOTIDE SEQUENCE [LARGE SCALE GENOMIC DNA]</scope>
    <source>
        <strain evidence="3">zdho120</strain>
    </source>
</reference>
<dbReference type="AlphaFoldDB" id="A0A225W6A8"/>